<evidence type="ECO:0000256" key="3">
    <source>
        <dbReference type="ARBA" id="ARBA00022787"/>
    </source>
</evidence>
<gene>
    <name evidence="7" type="ORF">PFICI_02303</name>
</gene>
<organism evidence="7 8">
    <name type="scientific">Pestalotiopsis fici (strain W106-1 / CGMCC3.15140)</name>
    <dbReference type="NCBI Taxonomy" id="1229662"/>
    <lineage>
        <taxon>Eukaryota</taxon>
        <taxon>Fungi</taxon>
        <taxon>Dikarya</taxon>
        <taxon>Ascomycota</taxon>
        <taxon>Pezizomycotina</taxon>
        <taxon>Sordariomycetes</taxon>
        <taxon>Xylariomycetidae</taxon>
        <taxon>Amphisphaeriales</taxon>
        <taxon>Sporocadaceae</taxon>
        <taxon>Pestalotiopsis</taxon>
    </lineage>
</organism>
<reference evidence="8" key="1">
    <citation type="journal article" date="2015" name="BMC Genomics">
        <title>Genomic and transcriptomic analysis of the endophytic fungus Pestalotiopsis fici reveals its lifestyle and high potential for synthesis of natural products.</title>
        <authorList>
            <person name="Wang X."/>
            <person name="Zhang X."/>
            <person name="Liu L."/>
            <person name="Xiang M."/>
            <person name="Wang W."/>
            <person name="Sun X."/>
            <person name="Che Y."/>
            <person name="Guo L."/>
            <person name="Liu G."/>
            <person name="Guo L."/>
            <person name="Wang C."/>
            <person name="Yin W.B."/>
            <person name="Stadler M."/>
            <person name="Zhang X."/>
            <person name="Liu X."/>
        </authorList>
    </citation>
    <scope>NUCLEOTIDE SEQUENCE [LARGE SCALE GENOMIC DNA]</scope>
    <source>
        <strain evidence="8">W106-1 / CGMCC3.15140</strain>
    </source>
</reference>
<evidence type="ECO:0000256" key="5">
    <source>
        <dbReference type="SAM" id="MobiDB-lite"/>
    </source>
</evidence>
<dbReference type="PANTHER" id="PTHR45644:SF56">
    <property type="entry name" value="AAA ATPASE, PUTATIVE (AFU_ORTHOLOGUE AFUA_2G12920)-RELATED"/>
    <property type="match status" value="1"/>
</dbReference>
<accession>W3XDW9</accession>
<dbReference type="SMART" id="SM00382">
    <property type="entry name" value="AAA"/>
    <property type="match status" value="1"/>
</dbReference>
<keyword evidence="3" id="KW-0472">Membrane</keyword>
<dbReference type="Proteomes" id="UP000030651">
    <property type="component" value="Unassembled WGS sequence"/>
</dbReference>
<dbReference type="Gene3D" id="3.40.50.300">
    <property type="entry name" value="P-loop containing nucleotide triphosphate hydrolases"/>
    <property type="match status" value="1"/>
</dbReference>
<dbReference type="InterPro" id="IPR041569">
    <property type="entry name" value="AAA_lid_3"/>
</dbReference>
<evidence type="ECO:0000313" key="7">
    <source>
        <dbReference type="EMBL" id="ETS84278.1"/>
    </source>
</evidence>
<dbReference type="PANTHER" id="PTHR45644">
    <property type="entry name" value="AAA ATPASE, PUTATIVE (AFU_ORTHOLOGUE AFUA_2G12920)-RELATED-RELATED"/>
    <property type="match status" value="1"/>
</dbReference>
<keyword evidence="4" id="KW-0067">ATP-binding</keyword>
<evidence type="ECO:0000256" key="2">
    <source>
        <dbReference type="ARBA" id="ARBA00022741"/>
    </source>
</evidence>
<evidence type="ECO:0000259" key="6">
    <source>
        <dbReference type="SMART" id="SM00382"/>
    </source>
</evidence>
<comment type="subcellular location">
    <subcellularLocation>
        <location evidence="1">Mitochondrion outer membrane</location>
        <topology evidence="1">Single-pass membrane protein</topology>
    </subcellularLocation>
</comment>
<feature type="region of interest" description="Disordered" evidence="5">
    <location>
        <begin position="743"/>
        <end position="778"/>
    </location>
</feature>
<dbReference type="OrthoDB" id="39734at2759"/>
<dbReference type="GO" id="GO:0016887">
    <property type="term" value="F:ATP hydrolysis activity"/>
    <property type="evidence" value="ECO:0007669"/>
    <property type="project" value="InterPro"/>
</dbReference>
<keyword evidence="2" id="KW-0547">Nucleotide-binding</keyword>
<dbReference type="RefSeq" id="XP_007829075.1">
    <property type="nucleotide sequence ID" value="XM_007830884.1"/>
</dbReference>
<dbReference type="SUPFAM" id="SSF52540">
    <property type="entry name" value="P-loop containing nucleoside triphosphate hydrolases"/>
    <property type="match status" value="1"/>
</dbReference>
<keyword evidence="8" id="KW-1185">Reference proteome</keyword>
<dbReference type="GO" id="GO:0005524">
    <property type="term" value="F:ATP binding"/>
    <property type="evidence" value="ECO:0007669"/>
    <property type="project" value="UniProtKB-KW"/>
</dbReference>
<sequence length="809" mass="90946">MGPRRSARIALTNIRGTHRNASLVPTTPEWFIDHCVRIVGEVSDKTLSLVSEHELGIAESVSTDYQEHKYMLPSIMYESIQSLVYGTSEARSHFGLDFLQLVFPLHNAGGHEFLEAVVEHFANDIGADLVRLNLEDIKALAANFYRAETPEQGTKPPESIDYLEYFWGDNTQTNDRPQFPFADLLLGPAKKRASLNGHSGKELTASDENRPLVVHVPKVLAFSKAPLYRKIGKALQHAIKLIDIDGGRVLMIGSDTQKPCDCTDCRSKEPEMQIPDGEVSRLDYVLKSGVIPSPWAISLVPLYSESQRQLLDRDRMSYFQRVNICLLSKAIGSLYPAQLITKLRHPYLSLDFSNVRALKILGEKQFDNFRVQRIAQMVGDCSEPHRIEQAIVEFETWEAMLKQWQSQDEMKGWEKAPKHVREVISKVMQDDNHFIGERKLLNHIVRPDGALETWNSIDLATNIKRRVARVTDFKTGRSPGSHGLLKDSRIGGMLLYGPPGTGKTHLARVLATESGASMICISAADVTDKYVGETEKAIKALFNLGKMLFPSIIFIDEADGLLASRRASNYSWDHDKINQFLQEIDGLARGNKQPFLILATNHPECLDHAVLRRVPFKFYLGFPSRDSRHRILSIILREEQIGSDADLKVIADRTSQYTGSDLRSLCIEAAQLSEEEFRETDDGEKRDAKRVLKLVHFDKALETIHRSVPESEMSTLKRFAREFDPEGQKAMLAEAKTNIETNLQGSRQLSSLESSADSENPRKRGFDQLLNDYSGTSTTTVTTASASTIIKMGEDLISELPYKKPSHSQ</sequence>
<keyword evidence="3" id="KW-1000">Mitochondrion outer membrane</keyword>
<dbReference type="GO" id="GO:0005741">
    <property type="term" value="C:mitochondrial outer membrane"/>
    <property type="evidence" value="ECO:0007669"/>
    <property type="project" value="UniProtKB-SubCell"/>
</dbReference>
<dbReference type="InterPro" id="IPR003959">
    <property type="entry name" value="ATPase_AAA_core"/>
</dbReference>
<dbReference type="STRING" id="1229662.W3XDW9"/>
<dbReference type="Pfam" id="PF00004">
    <property type="entry name" value="AAA"/>
    <property type="match status" value="1"/>
</dbReference>
<dbReference type="HOGENOM" id="CLU_348541_0_0_1"/>
<name>W3XDW9_PESFW</name>
<feature type="domain" description="AAA+ ATPase" evidence="6">
    <location>
        <begin position="489"/>
        <end position="620"/>
    </location>
</feature>
<dbReference type="InterPro" id="IPR003593">
    <property type="entry name" value="AAA+_ATPase"/>
</dbReference>
<proteinExistence type="predicted"/>
<dbReference type="Pfam" id="PF17862">
    <property type="entry name" value="AAA_lid_3"/>
    <property type="match status" value="1"/>
</dbReference>
<dbReference type="EMBL" id="KI912110">
    <property type="protein sequence ID" value="ETS84278.1"/>
    <property type="molecule type" value="Genomic_DNA"/>
</dbReference>
<evidence type="ECO:0000256" key="4">
    <source>
        <dbReference type="ARBA" id="ARBA00022840"/>
    </source>
</evidence>
<dbReference type="InterPro" id="IPR051701">
    <property type="entry name" value="Mito_OM_Translocase_MSP1"/>
</dbReference>
<dbReference type="Gene3D" id="1.10.8.60">
    <property type="match status" value="1"/>
</dbReference>
<protein>
    <recommendedName>
        <fullName evidence="6">AAA+ ATPase domain-containing protein</fullName>
    </recommendedName>
</protein>
<evidence type="ECO:0000313" key="8">
    <source>
        <dbReference type="Proteomes" id="UP000030651"/>
    </source>
</evidence>
<feature type="compositionally biased region" description="Polar residues" evidence="5">
    <location>
        <begin position="743"/>
        <end position="758"/>
    </location>
</feature>
<dbReference type="KEGG" id="pfy:PFICI_02303"/>
<dbReference type="InParanoid" id="W3XDW9"/>
<evidence type="ECO:0000256" key="1">
    <source>
        <dbReference type="ARBA" id="ARBA00004572"/>
    </source>
</evidence>
<dbReference type="InterPro" id="IPR027417">
    <property type="entry name" value="P-loop_NTPase"/>
</dbReference>
<keyword evidence="3" id="KW-0496">Mitochondrion</keyword>
<dbReference type="eggNOG" id="KOG0737">
    <property type="taxonomic scope" value="Eukaryota"/>
</dbReference>
<dbReference type="GeneID" id="19267316"/>
<dbReference type="AlphaFoldDB" id="W3XDW9"/>